<dbReference type="Gene3D" id="3.40.50.200">
    <property type="entry name" value="Peptidase S8/S53 domain"/>
    <property type="match status" value="1"/>
</dbReference>
<dbReference type="GO" id="GO:0005576">
    <property type="term" value="C:extracellular region"/>
    <property type="evidence" value="ECO:0007669"/>
    <property type="project" value="InterPro"/>
</dbReference>
<evidence type="ECO:0000256" key="3">
    <source>
        <dbReference type="ARBA" id="ARBA00023529"/>
    </source>
</evidence>
<name>A0A0G4ELP5_VITBC</name>
<keyword evidence="2" id="KW-1015">Disulfide bond</keyword>
<dbReference type="EC" id="3.4.21.62" evidence="4"/>
<keyword evidence="1" id="KW-0677">Repeat</keyword>
<feature type="compositionally biased region" description="Basic and acidic residues" evidence="5">
    <location>
        <begin position="48"/>
        <end position="59"/>
    </location>
</feature>
<dbReference type="STRING" id="1169540.A0A0G4ELP5"/>
<dbReference type="InterPro" id="IPR003609">
    <property type="entry name" value="Pan_app"/>
</dbReference>
<evidence type="ECO:0000259" key="7">
    <source>
        <dbReference type="PROSITE" id="PS50948"/>
    </source>
</evidence>
<dbReference type="GO" id="GO:0004252">
    <property type="term" value="F:serine-type endopeptidase activity"/>
    <property type="evidence" value="ECO:0007669"/>
    <property type="project" value="UniProtKB-EC"/>
</dbReference>
<dbReference type="PROSITE" id="PS50948">
    <property type="entry name" value="PAN"/>
    <property type="match status" value="1"/>
</dbReference>
<accession>A0A0G4ELP5</accession>
<feature type="region of interest" description="Disordered" evidence="5">
    <location>
        <begin position="32"/>
        <end position="86"/>
    </location>
</feature>
<organism evidence="8 9">
    <name type="scientific">Vitrella brassicaformis (strain CCMP3155)</name>
    <dbReference type="NCBI Taxonomy" id="1169540"/>
    <lineage>
        <taxon>Eukaryota</taxon>
        <taxon>Sar</taxon>
        <taxon>Alveolata</taxon>
        <taxon>Colpodellida</taxon>
        <taxon>Vitrellaceae</taxon>
        <taxon>Vitrella</taxon>
    </lineage>
</organism>
<evidence type="ECO:0000256" key="6">
    <source>
        <dbReference type="SAM" id="SignalP"/>
    </source>
</evidence>
<evidence type="ECO:0000313" key="8">
    <source>
        <dbReference type="EMBL" id="CEL97892.1"/>
    </source>
</evidence>
<dbReference type="Gene3D" id="3.50.4.10">
    <property type="entry name" value="Hepatocyte Growth Factor"/>
    <property type="match status" value="1"/>
</dbReference>
<dbReference type="GO" id="GO:0006508">
    <property type="term" value="P:proteolysis"/>
    <property type="evidence" value="ECO:0007669"/>
    <property type="project" value="InterPro"/>
</dbReference>
<feature type="domain" description="Apple" evidence="7">
    <location>
        <begin position="844"/>
        <end position="915"/>
    </location>
</feature>
<feature type="region of interest" description="Disordered" evidence="5">
    <location>
        <begin position="235"/>
        <end position="256"/>
    </location>
</feature>
<feature type="compositionally biased region" description="Basic and acidic residues" evidence="5">
    <location>
        <begin position="1442"/>
        <end position="1453"/>
    </location>
</feature>
<dbReference type="SUPFAM" id="SSF57414">
    <property type="entry name" value="Hairpin loop containing domain-like"/>
    <property type="match status" value="1"/>
</dbReference>
<evidence type="ECO:0000256" key="1">
    <source>
        <dbReference type="ARBA" id="ARBA00022737"/>
    </source>
</evidence>
<protein>
    <recommendedName>
        <fullName evidence="4">subtilisin</fullName>
        <ecNumber evidence="4">3.4.21.62</ecNumber>
    </recommendedName>
</protein>
<dbReference type="VEuPathDB" id="CryptoDB:Vbra_7767"/>
<proteinExistence type="predicted"/>
<evidence type="ECO:0000256" key="4">
    <source>
        <dbReference type="ARBA" id="ARBA00023619"/>
    </source>
</evidence>
<feature type="signal peptide" evidence="6">
    <location>
        <begin position="1"/>
        <end position="25"/>
    </location>
</feature>
<evidence type="ECO:0000313" key="9">
    <source>
        <dbReference type="Proteomes" id="UP000041254"/>
    </source>
</evidence>
<keyword evidence="6" id="KW-0732">Signal</keyword>
<sequence>MASGHRVRLLILLVASLCLCATVTAQWFGGRSSRADTADSEPAPAADESSRRKWWHLDNEPVEDLGAPSPTLFGGSRAAGQDEPTTTSQPWFAGLFPPFGFSSQPAKDASGAEEGLKPLNSSSLEGSNGRIICLFNDDIQSHQETNRATLLSDLRSAWRDRTAECREPFGSRFLSSLGIEIFTVQEEAQYGCLKDLLTPYQDMVTCTPSFLLTRIFQAQPTGFLGGILSNNAPSGDQQTVTTKKADGPMFAGANRGNKTTQREDFEWFRNANDVIFGGASQLQNVLKAYQQSDFAKKEEEQKKAAAEAEAAKANKNTGSGAVSTQAVGAGAIPFDQGALGDIANALPQQAIQELSPRAKEQLQVVSSFIGTGMDYFIKAMQGMAPTPLEGLAGAGGPGIGDVQQAVALSAEQESEVQQPHGRPSDNQAGGLFARNSREIPHNGIDDDGNGFVDDFIGHDFTKPPQQGGSGFSAATKDGSHDTAAGVLFAGNCQRKIDFTNLGSLAQGDGCNARRLGRAPRAMPLKVWSEERGGADLADVLTAIDYSVQRNASMAYLPLGFGDFPSLQQAKEGPRILRTAIHRASRHGHVFVIPCGNEGIQPQLQSTLNLKEYVETNLCDVPGAAVLCVCSIDSATGQPTDYTNIPLLTRNVLWAPGSLLSVDSSGNQTTLTGTSLAAASVLGTAAMAHAALGDVATPDLLFASLLSSEREVFAPGRPLSSDVAQELSQIQHSKAAARDATRRRMQAAAPAVSFVDIARGAANLASVAGPAIANALGTVQGQQAPPPAAPAAAGAAAPPAVPALAGAAGNGRLVQNLGRLVDPTASLLSGIAARNGIAPQGAASCLTKDTMLVGGTVLGTPKEYQAANQCQAVCQQTATPQQCTAFSFKAPNECTLFNSPTAQSSTPGTVSGPAFCPQPQAGAQSEQVAALGALAPGLASAGSLLLPGAAAPLNLAGLGAGLASSGTLVGNVAANLPGIVSTSAKALSTGLGAASEVAKYVDLAKAAELVTLARDNGVFKRLPVSNPIPDLKMQSLPPQGSGKPKIDCFKQGMKCCIPLAALNGRYEGRFAPAFLSGTEQCSATLSSDIFSNPNDFGGDVCATAVFKGEGNCGMRVYDAGPTKLYENELRHRGANNNVICRCWLTKKEDGDMSVKGEATWEVTVQAANGRTGEGAELGALGQAGGLVEFLGSEEGQAALSGAGQLLNQVSGTPAPPGARPVADMPVVGRLDGAIDAVNAYDFQSGSFADTLRAQSVDEVDTPGGKVAVTLLTGTREGVEDVKDYVDSQAPEKGSGRRLLQQVDAPDASISPKCSAWLWANHVYARRSHCEEAPLEYQAVNEQCAPVELVKDGCPATDAVNLRMCALSCGLMCFKMDKLRWWDAAPYRLHTEFITYPSVPALRANLETRCPDFLDALLQSNDTGILPMASLSPQRRQLQRRQPRWRDAREKKDEGDTSSPTGPPSLEDLVNDGPLDLLPAGDIPSSAAADGTSFVELVSDLGNSVVALVAEEDLPLLKPSPSEDPMASLANTFGAFLGASPNATNATDRWAGLFPEGAREELGIVTFNQMTGVIMSAIVDEGKNVVGPVLPKKGWELAEVLARPELIRWRYDVPLYTFSKVMEFIPSPNDDGVALDLIQREQLGLTLPQLDTRS</sequence>
<dbReference type="InterPro" id="IPR000177">
    <property type="entry name" value="Apple"/>
</dbReference>
<feature type="chain" id="PRO_5005187834" description="subtilisin" evidence="6">
    <location>
        <begin position="26"/>
        <end position="1652"/>
    </location>
</feature>
<dbReference type="SMART" id="SM00223">
    <property type="entry name" value="APPLE"/>
    <property type="match status" value="1"/>
</dbReference>
<dbReference type="EMBL" id="CDMY01000258">
    <property type="protein sequence ID" value="CEL97892.1"/>
    <property type="molecule type" value="Genomic_DNA"/>
</dbReference>
<evidence type="ECO:0000256" key="2">
    <source>
        <dbReference type="ARBA" id="ARBA00023157"/>
    </source>
</evidence>
<feature type="region of interest" description="Disordered" evidence="5">
    <location>
        <begin position="1431"/>
        <end position="1472"/>
    </location>
</feature>
<reference evidence="8 9" key="1">
    <citation type="submission" date="2014-11" db="EMBL/GenBank/DDBJ databases">
        <authorList>
            <person name="Zhu J."/>
            <person name="Qi W."/>
            <person name="Song R."/>
        </authorList>
    </citation>
    <scope>NUCLEOTIDE SEQUENCE [LARGE SCALE GENOMIC DNA]</scope>
</reference>
<dbReference type="InterPro" id="IPR036852">
    <property type="entry name" value="Peptidase_S8/S53_dom_sf"/>
</dbReference>
<evidence type="ECO:0000256" key="5">
    <source>
        <dbReference type="SAM" id="MobiDB-lite"/>
    </source>
</evidence>
<dbReference type="InParanoid" id="A0A0G4ELP5"/>
<comment type="catalytic activity">
    <reaction evidence="3">
        <text>Hydrolysis of proteins with broad specificity for peptide bonds, and a preference for a large uncharged residue in P1. Hydrolyzes peptide amides.</text>
        <dbReference type="EC" id="3.4.21.62"/>
    </reaction>
</comment>
<dbReference type="Proteomes" id="UP000041254">
    <property type="component" value="Unassembled WGS sequence"/>
</dbReference>
<gene>
    <name evidence="8" type="ORF">Vbra_7767</name>
</gene>
<keyword evidence="9" id="KW-1185">Reference proteome</keyword>
<dbReference type="SUPFAM" id="SSF52743">
    <property type="entry name" value="Subtilisin-like"/>
    <property type="match status" value="1"/>
</dbReference>